<gene>
    <name evidence="8" type="ORF">HGM15179_019069</name>
</gene>
<sequence>MDPFSSRPCNTSAELHVWPGPTSHSGPLGAPLTLECRFEVEPELEAEATVIWLQVCPRRYRGNTWSCTWPQEVSAAGWGRQVGKNGSRVSTLSFQHLEHNDTGLYFCRVEVCNRVAQSCGTFVMVDGEWGSLGRIRGGFGALADPPGPAEPTPVPFLNLRDTTKNRILTAQGVLLLLCSAGPGLLLLFRKRWANEQLLQPKKISLEEENLYEGLNLDECSMYEDISRGVQPTYQDVGTLPAAESLLEKP</sequence>
<dbReference type="PANTHER" id="PTHR14334:SF1">
    <property type="entry name" value="B-CELL ANTIGEN RECEPTOR COMPLEX-ASSOCIATED PROTEIN ALPHA CHAIN"/>
    <property type="match status" value="1"/>
</dbReference>
<dbReference type="SUPFAM" id="SSF48726">
    <property type="entry name" value="Immunoglobulin"/>
    <property type="match status" value="1"/>
</dbReference>
<dbReference type="PANTHER" id="PTHR14334">
    <property type="entry name" value="B-CELL ANTIGEN RECEPTOR COMPLEX-ASSOCIATED PROTEIN"/>
    <property type="match status" value="1"/>
</dbReference>
<protein>
    <recommendedName>
        <fullName evidence="7">Ig-like domain-containing protein</fullName>
    </recommendedName>
</protein>
<evidence type="ECO:0000256" key="6">
    <source>
        <dbReference type="SAM" id="Phobius"/>
    </source>
</evidence>
<dbReference type="PROSITE" id="PS50835">
    <property type="entry name" value="IG_LIKE"/>
    <property type="match status" value="1"/>
</dbReference>
<comment type="subcellular location">
    <subcellularLocation>
        <location evidence="1">Membrane</location>
        <topology evidence="1">Single-pass type I membrane protein</topology>
    </subcellularLocation>
</comment>
<dbReference type="GO" id="GO:0004888">
    <property type="term" value="F:transmembrane signaling receptor activity"/>
    <property type="evidence" value="ECO:0007669"/>
    <property type="project" value="InterPro"/>
</dbReference>
<keyword evidence="2 6" id="KW-0812">Transmembrane</keyword>
<dbReference type="Pfam" id="PF02189">
    <property type="entry name" value="ITAM"/>
    <property type="match status" value="1"/>
</dbReference>
<evidence type="ECO:0000259" key="7">
    <source>
        <dbReference type="PROSITE" id="PS50835"/>
    </source>
</evidence>
<reference evidence="8" key="1">
    <citation type="submission" date="2019-04" db="EMBL/GenBank/DDBJ databases">
        <title>Genome assembly of Zosterops borbonicus 15179.</title>
        <authorList>
            <person name="Leroy T."/>
            <person name="Anselmetti Y."/>
            <person name="Tilak M.-K."/>
            <person name="Nabholz B."/>
        </authorList>
    </citation>
    <scope>NUCLEOTIDE SEQUENCE</scope>
    <source>
        <strain evidence="8">HGM_15179</strain>
        <tissue evidence="8">Muscle</tissue>
    </source>
</reference>
<dbReference type="GO" id="GO:0019815">
    <property type="term" value="C:B cell receptor complex"/>
    <property type="evidence" value="ECO:0007669"/>
    <property type="project" value="TreeGrafter"/>
</dbReference>
<dbReference type="Proteomes" id="UP000796761">
    <property type="component" value="Unassembled WGS sequence"/>
</dbReference>
<dbReference type="SMART" id="SM00409">
    <property type="entry name" value="IG"/>
    <property type="match status" value="1"/>
</dbReference>
<keyword evidence="4 6" id="KW-0472">Membrane</keyword>
<keyword evidence="5" id="KW-0393">Immunoglobulin domain</keyword>
<dbReference type="InterPro" id="IPR007110">
    <property type="entry name" value="Ig-like_dom"/>
</dbReference>
<dbReference type="PROSITE" id="PS51055">
    <property type="entry name" value="ITAM_1"/>
    <property type="match status" value="1"/>
</dbReference>
<comment type="caution">
    <text evidence="8">The sequence shown here is derived from an EMBL/GenBank/DDBJ whole genome shotgun (WGS) entry which is preliminary data.</text>
</comment>
<feature type="transmembrane region" description="Helical" evidence="6">
    <location>
        <begin position="168"/>
        <end position="188"/>
    </location>
</feature>
<proteinExistence type="predicted"/>
<dbReference type="GO" id="GO:0030183">
    <property type="term" value="P:B cell differentiation"/>
    <property type="evidence" value="ECO:0007669"/>
    <property type="project" value="TreeGrafter"/>
</dbReference>
<evidence type="ECO:0000256" key="2">
    <source>
        <dbReference type="ARBA" id="ARBA00022692"/>
    </source>
</evidence>
<evidence type="ECO:0000313" key="9">
    <source>
        <dbReference type="Proteomes" id="UP000796761"/>
    </source>
</evidence>
<evidence type="ECO:0000256" key="5">
    <source>
        <dbReference type="ARBA" id="ARBA00023319"/>
    </source>
</evidence>
<accession>A0A8K1DBF2</accession>
<dbReference type="InterPro" id="IPR013783">
    <property type="entry name" value="Ig-like_fold"/>
</dbReference>
<evidence type="ECO:0000256" key="1">
    <source>
        <dbReference type="ARBA" id="ARBA00004479"/>
    </source>
</evidence>
<dbReference type="EMBL" id="SWJQ01001512">
    <property type="protein sequence ID" value="TRZ08038.1"/>
    <property type="molecule type" value="Genomic_DNA"/>
</dbReference>
<evidence type="ECO:0000313" key="8">
    <source>
        <dbReference type="EMBL" id="TRZ08038.1"/>
    </source>
</evidence>
<dbReference type="Gene3D" id="2.60.40.10">
    <property type="entry name" value="Immunoglobulins"/>
    <property type="match status" value="1"/>
</dbReference>
<dbReference type="InterPro" id="IPR003599">
    <property type="entry name" value="Ig_sub"/>
</dbReference>
<dbReference type="SMART" id="SM00077">
    <property type="entry name" value="ITAM"/>
    <property type="match status" value="1"/>
</dbReference>
<keyword evidence="3 6" id="KW-1133">Transmembrane helix</keyword>
<organism evidence="8 9">
    <name type="scientific">Zosterops borbonicus</name>
    <dbReference type="NCBI Taxonomy" id="364589"/>
    <lineage>
        <taxon>Eukaryota</taxon>
        <taxon>Metazoa</taxon>
        <taxon>Chordata</taxon>
        <taxon>Craniata</taxon>
        <taxon>Vertebrata</taxon>
        <taxon>Euteleostomi</taxon>
        <taxon>Archelosauria</taxon>
        <taxon>Archosauria</taxon>
        <taxon>Dinosauria</taxon>
        <taxon>Saurischia</taxon>
        <taxon>Theropoda</taxon>
        <taxon>Coelurosauria</taxon>
        <taxon>Aves</taxon>
        <taxon>Neognathae</taxon>
        <taxon>Neoaves</taxon>
        <taxon>Telluraves</taxon>
        <taxon>Australaves</taxon>
        <taxon>Passeriformes</taxon>
        <taxon>Sylvioidea</taxon>
        <taxon>Zosteropidae</taxon>
        <taxon>Zosterops</taxon>
    </lineage>
</organism>
<evidence type="ECO:0000256" key="3">
    <source>
        <dbReference type="ARBA" id="ARBA00022989"/>
    </source>
</evidence>
<dbReference type="GO" id="GO:0050853">
    <property type="term" value="P:B cell receptor signaling pathway"/>
    <property type="evidence" value="ECO:0007669"/>
    <property type="project" value="TreeGrafter"/>
</dbReference>
<dbReference type="OrthoDB" id="8915525at2759"/>
<name>A0A8K1DBF2_9PASS</name>
<feature type="domain" description="Ig-like" evidence="7">
    <location>
        <begin position="8"/>
        <end position="110"/>
    </location>
</feature>
<dbReference type="GO" id="GO:0009897">
    <property type="term" value="C:external side of plasma membrane"/>
    <property type="evidence" value="ECO:0007669"/>
    <property type="project" value="TreeGrafter"/>
</dbReference>
<dbReference type="InterPro" id="IPR036179">
    <property type="entry name" value="Ig-like_dom_sf"/>
</dbReference>
<dbReference type="AlphaFoldDB" id="A0A8K1DBF2"/>
<keyword evidence="9" id="KW-1185">Reference proteome</keyword>
<dbReference type="InterPro" id="IPR003110">
    <property type="entry name" value="Phos_immunorcpt_sig_ITAM"/>
</dbReference>
<evidence type="ECO:0000256" key="4">
    <source>
        <dbReference type="ARBA" id="ARBA00023136"/>
    </source>
</evidence>